<dbReference type="KEGG" id="cai:Caci_6726"/>
<dbReference type="HOGENOM" id="CLU_013864_0_0_11"/>
<dbReference type="PANTHER" id="PTHR36453:SF1">
    <property type="entry name" value="RIGHT HANDED BETA HELIX DOMAIN-CONTAINING PROTEIN"/>
    <property type="match status" value="1"/>
</dbReference>
<evidence type="ECO:0000313" key="3">
    <source>
        <dbReference type="Proteomes" id="UP000000851"/>
    </source>
</evidence>
<dbReference type="InterPro" id="IPR012334">
    <property type="entry name" value="Pectin_lyas_fold"/>
</dbReference>
<dbReference type="AlphaFoldDB" id="C7Q079"/>
<dbReference type="SMART" id="SM00710">
    <property type="entry name" value="PbH1"/>
    <property type="match status" value="7"/>
</dbReference>
<dbReference type="InterPro" id="IPR006626">
    <property type="entry name" value="PbH1"/>
</dbReference>
<gene>
    <name evidence="2" type="ordered locus">Caci_6726</name>
</gene>
<dbReference type="Pfam" id="PF13229">
    <property type="entry name" value="Beta_helix"/>
    <property type="match status" value="1"/>
</dbReference>
<dbReference type="Proteomes" id="UP000000851">
    <property type="component" value="Chromosome"/>
</dbReference>
<feature type="domain" description="Right handed beta helix" evidence="1">
    <location>
        <begin position="305"/>
        <end position="413"/>
    </location>
</feature>
<evidence type="ECO:0000259" key="1">
    <source>
        <dbReference type="Pfam" id="PF13229"/>
    </source>
</evidence>
<dbReference type="InterPro" id="IPR011050">
    <property type="entry name" value="Pectin_lyase_fold/virulence"/>
</dbReference>
<dbReference type="EMBL" id="CP001700">
    <property type="protein sequence ID" value="ACU75572.1"/>
    <property type="molecule type" value="Genomic_DNA"/>
</dbReference>
<organism evidence="2 3">
    <name type="scientific">Catenulispora acidiphila (strain DSM 44928 / JCM 14897 / NBRC 102108 / NRRL B-24433 / ID139908)</name>
    <dbReference type="NCBI Taxonomy" id="479433"/>
    <lineage>
        <taxon>Bacteria</taxon>
        <taxon>Bacillati</taxon>
        <taxon>Actinomycetota</taxon>
        <taxon>Actinomycetes</taxon>
        <taxon>Catenulisporales</taxon>
        <taxon>Catenulisporaceae</taxon>
        <taxon>Catenulispora</taxon>
    </lineage>
</organism>
<protein>
    <recommendedName>
        <fullName evidence="1">Right handed beta helix domain-containing protein</fullName>
    </recommendedName>
</protein>
<evidence type="ECO:0000313" key="2">
    <source>
        <dbReference type="EMBL" id="ACU75572.1"/>
    </source>
</evidence>
<keyword evidence="3" id="KW-1185">Reference proteome</keyword>
<reference evidence="2 3" key="1">
    <citation type="journal article" date="2009" name="Stand. Genomic Sci.">
        <title>Complete genome sequence of Catenulispora acidiphila type strain (ID 139908).</title>
        <authorList>
            <person name="Copeland A."/>
            <person name="Lapidus A."/>
            <person name="Glavina Del Rio T."/>
            <person name="Nolan M."/>
            <person name="Lucas S."/>
            <person name="Chen F."/>
            <person name="Tice H."/>
            <person name="Cheng J.F."/>
            <person name="Bruce D."/>
            <person name="Goodwin L."/>
            <person name="Pitluck S."/>
            <person name="Mikhailova N."/>
            <person name="Pati A."/>
            <person name="Ivanova N."/>
            <person name="Mavromatis K."/>
            <person name="Chen A."/>
            <person name="Palaniappan K."/>
            <person name="Chain P."/>
            <person name="Land M."/>
            <person name="Hauser L."/>
            <person name="Chang Y.J."/>
            <person name="Jeffries C.D."/>
            <person name="Chertkov O."/>
            <person name="Brettin T."/>
            <person name="Detter J.C."/>
            <person name="Han C."/>
            <person name="Ali Z."/>
            <person name="Tindall B.J."/>
            <person name="Goker M."/>
            <person name="Bristow J."/>
            <person name="Eisen J.A."/>
            <person name="Markowitz V."/>
            <person name="Hugenholtz P."/>
            <person name="Kyrpides N.C."/>
            <person name="Klenk H.P."/>
        </authorList>
    </citation>
    <scope>NUCLEOTIDE SEQUENCE [LARGE SCALE GENOMIC DNA]</scope>
    <source>
        <strain evidence="3">DSM 44928 / JCM 14897 / NBRC 102108 / NRRL B-24433 / ID139908</strain>
    </source>
</reference>
<accession>C7Q079</accession>
<name>C7Q079_CATAD</name>
<dbReference type="PANTHER" id="PTHR36453">
    <property type="entry name" value="SECRETED PROTEIN-RELATED"/>
    <property type="match status" value="1"/>
</dbReference>
<proteinExistence type="predicted"/>
<dbReference type="STRING" id="479433.Caci_6726"/>
<dbReference type="InParanoid" id="C7Q079"/>
<sequence>MLLSFDDLDTAQSEVRRLLSGGLEEDLEVRLGAKTYMRTRPLVFTELDSGRDGHTVTWSAEPGGHVELSGGVALDGWQPEGDGRWVAMVPDVISTPRQLYVNGLRASWARSDWLDHADCKIGPEGITGAGALGIAAYARPSDVEVVFRVRWRDYHCPVASIADDLIRFAEPCWTNALPGTGRVGPHWDNTAVGTEIHGWSMFATNALELLTDPGFFVWNSEERTVTYLPREGEDMERADVVVPCTEQLVVVEGAHDLVLKGLSFAHTAWHLPDGYVGAQAGFTLTGASGPLGEAGSHYTKPVAALSVRGGRRVTVSGCAFVHLGGAGAVLEAGTKDSTVTACSFSDVSSGGVYVGDIDPHPAPGLADEGNTVSFNTFHGTGAEFTDSVAIWAGYTRNLTIDHNTLEQLPYSGISVGWGWNQPEAQDPWLGDNRITANRIVDVLRVAERQHDGGAIYTQGPQRGTVVEANYIDRSEYGTTANDGNGIYLDEQSSHILVAGNVVTRVGYKWVSNWAEYGVENRAAGNWTDNTITPAFSGAGSVMEDNAEGLTELPPEAVRVAEGAGAGPWPAPVAALGIPEP</sequence>
<dbReference type="eggNOG" id="COG4733">
    <property type="taxonomic scope" value="Bacteria"/>
</dbReference>
<dbReference type="Gene3D" id="2.160.20.10">
    <property type="entry name" value="Single-stranded right-handed beta-helix, Pectin lyase-like"/>
    <property type="match status" value="1"/>
</dbReference>
<dbReference type="SUPFAM" id="SSF51126">
    <property type="entry name" value="Pectin lyase-like"/>
    <property type="match status" value="1"/>
</dbReference>
<dbReference type="InterPro" id="IPR039448">
    <property type="entry name" value="Beta_helix"/>
</dbReference>